<dbReference type="FunCoup" id="J3PHM6">
    <property type="interactions" value="492"/>
</dbReference>
<dbReference type="eggNOG" id="KOG2071">
    <property type="taxonomic scope" value="Eukaryota"/>
</dbReference>
<dbReference type="FunFam" id="1.25.40.90:FF:000016">
    <property type="entry name" value="mRNA cleavage factor complex component Pcf11"/>
    <property type="match status" value="1"/>
</dbReference>
<dbReference type="EMBL" id="GL385404">
    <property type="protein sequence ID" value="EJT69387.1"/>
    <property type="molecule type" value="Genomic_DNA"/>
</dbReference>
<feature type="region of interest" description="Disordered" evidence="1">
    <location>
        <begin position="385"/>
        <end position="411"/>
    </location>
</feature>
<dbReference type="Proteomes" id="UP000006039">
    <property type="component" value="Unassembled WGS sequence"/>
</dbReference>
<feature type="region of interest" description="Disordered" evidence="1">
    <location>
        <begin position="691"/>
        <end position="721"/>
    </location>
</feature>
<feature type="region of interest" description="Disordered" evidence="1">
    <location>
        <begin position="583"/>
        <end position="634"/>
    </location>
</feature>
<reference evidence="3" key="2">
    <citation type="submission" date="2010-07" db="EMBL/GenBank/DDBJ databases">
        <authorList>
            <consortium name="The Broad Institute Genome Sequencing Platform"/>
            <consortium name="Broad Institute Genome Sequencing Center for Infectious Disease"/>
            <person name="Ma L.-J."/>
            <person name="Dead R."/>
            <person name="Young S."/>
            <person name="Zeng Q."/>
            <person name="Koehrsen M."/>
            <person name="Alvarado L."/>
            <person name="Berlin A."/>
            <person name="Chapman S.B."/>
            <person name="Chen Z."/>
            <person name="Freedman E."/>
            <person name="Gellesch M."/>
            <person name="Goldberg J."/>
            <person name="Griggs A."/>
            <person name="Gujja S."/>
            <person name="Heilman E.R."/>
            <person name="Heiman D."/>
            <person name="Hepburn T."/>
            <person name="Howarth C."/>
            <person name="Jen D."/>
            <person name="Larson L."/>
            <person name="Mehta T."/>
            <person name="Neiman D."/>
            <person name="Pearson M."/>
            <person name="Roberts A."/>
            <person name="Saif S."/>
            <person name="Shea T."/>
            <person name="Shenoy N."/>
            <person name="Sisk P."/>
            <person name="Stolte C."/>
            <person name="Sykes S."/>
            <person name="Walk T."/>
            <person name="White J."/>
            <person name="Yandava C."/>
            <person name="Haas B."/>
            <person name="Nusbaum C."/>
            <person name="Birren B."/>
        </authorList>
    </citation>
    <scope>NUCLEOTIDE SEQUENCE</scope>
    <source>
        <strain evidence="3">R3-111a-1</strain>
    </source>
</reference>
<protein>
    <recommendedName>
        <fullName evidence="2">CID domain-containing protein</fullName>
    </recommendedName>
</protein>
<dbReference type="Pfam" id="PF04818">
    <property type="entry name" value="CID"/>
    <property type="match status" value="1"/>
</dbReference>
<reference evidence="5" key="1">
    <citation type="submission" date="2010-07" db="EMBL/GenBank/DDBJ databases">
        <title>The genome sequence of Gaeumannomyces graminis var. tritici strain R3-111a-1.</title>
        <authorList>
            <consortium name="The Broad Institute Genome Sequencing Platform"/>
            <person name="Ma L.-J."/>
            <person name="Dead R."/>
            <person name="Young S."/>
            <person name="Zeng Q."/>
            <person name="Koehrsen M."/>
            <person name="Alvarado L."/>
            <person name="Berlin A."/>
            <person name="Chapman S.B."/>
            <person name="Chen Z."/>
            <person name="Freedman E."/>
            <person name="Gellesch M."/>
            <person name="Goldberg J."/>
            <person name="Griggs A."/>
            <person name="Gujja S."/>
            <person name="Heilman E.R."/>
            <person name="Heiman D."/>
            <person name="Hepburn T."/>
            <person name="Howarth C."/>
            <person name="Jen D."/>
            <person name="Larson L."/>
            <person name="Mehta T."/>
            <person name="Neiman D."/>
            <person name="Pearson M."/>
            <person name="Roberts A."/>
            <person name="Saif S."/>
            <person name="Shea T."/>
            <person name="Shenoy N."/>
            <person name="Sisk P."/>
            <person name="Stolte C."/>
            <person name="Sykes S."/>
            <person name="Walk T."/>
            <person name="White J."/>
            <person name="Yandava C."/>
            <person name="Haas B."/>
            <person name="Nusbaum C."/>
            <person name="Birren B."/>
        </authorList>
    </citation>
    <scope>NUCLEOTIDE SEQUENCE [LARGE SCALE GENOMIC DNA]</scope>
    <source>
        <strain evidence="5">R3-111a-1</strain>
    </source>
</reference>
<dbReference type="GO" id="GO:0003729">
    <property type="term" value="F:mRNA binding"/>
    <property type="evidence" value="ECO:0007669"/>
    <property type="project" value="InterPro"/>
</dbReference>
<sequence>MSEEDHAAAVAEDYRDALDGLTMNSRVEISNLTLIARENTEAAHAIAEVLIDHIKQVVAPRKLPALYLLDSIVKNVGTPYTLFFGRKLYQTFMEAYASVDNGTRRKMDEMLKTWKEPVPGSLDTRPVFPPDTVRPIENALIKARTSALQAQQEQMRSQQQLLTGGRGRPPPNGPYRETPTPPGGPRNPYGHAFAPPPSGPNGRPSEPPLMQGFPAHHNPQGMPILSHQPPPSAPAALPYGPPAHDGVSIDALNNDITQLVSATRMDIARNPYDAVLQTKLKALLDLQVILQQGSLPRDQLVLVKNQVDELSVKNRAGSHAAHAPQQQQYPPAAAPDYARYSTHTPPVAAPVAPPASAPPAVPLSLDALLGKGALAALLAAGRQTATPQQGGAAAAAPPPPPPPQPGVTPALPAGLAAILRPPPPAVAPAGAPAPPAAADPMALMAMLRSSGLLPPTPVPAGPVGVAAVPVIAPTPVSLGMTLPGVISTTGPVFNEALGDISLNSQSLKRPRLYLIATLHEDLGKPCTQCGRRFRNDAKGKAMKTAHMDWHFRVHQRLAEAEKKGHHRSFYVDEKDWISSRETMDTDHTDAGGANGLQGGGGGAVADEAADGAGGDAGGNNNKKKAGGGGGGGARWIRVPDVGTTNTVCPICQEKFVMQWLEEAQDWVWTDAARVGPDRVFHASCHSEVTGGDAGGGGGVMGRHARGTPEPVLGKRKAEQGDHRMRNKLKMDPGRINYDELPY</sequence>
<dbReference type="SMART" id="SM00582">
    <property type="entry name" value="RPR"/>
    <property type="match status" value="1"/>
</dbReference>
<dbReference type="InterPro" id="IPR021605">
    <property type="entry name" value="Pcf11_Clp1-ID"/>
</dbReference>
<feature type="compositionally biased region" description="Gly residues" evidence="1">
    <location>
        <begin position="691"/>
        <end position="700"/>
    </location>
</feature>
<dbReference type="InterPro" id="IPR047415">
    <property type="entry name" value="Pcf11_CID"/>
</dbReference>
<name>J3PHM6_GAET3</name>
<dbReference type="OrthoDB" id="343582at2759"/>
<dbReference type="Pfam" id="PF11526">
    <property type="entry name" value="Pfc11_Clp1_ID"/>
    <property type="match status" value="1"/>
</dbReference>
<dbReference type="RefSeq" id="XP_009229172.1">
    <property type="nucleotide sequence ID" value="XM_009230908.1"/>
</dbReference>
<dbReference type="AlphaFoldDB" id="J3PHM6"/>
<feature type="domain" description="CID" evidence="2">
    <location>
        <begin position="6"/>
        <end position="144"/>
    </location>
</feature>
<gene>
    <name evidence="4" type="primary">20353464</name>
    <name evidence="3" type="ORF">GGTG_13006</name>
</gene>
<dbReference type="InterPro" id="IPR054127">
    <property type="entry name" value="Pcf11_C"/>
</dbReference>
<dbReference type="CDD" id="cd16982">
    <property type="entry name" value="CID_Pcf11"/>
    <property type="match status" value="1"/>
</dbReference>
<dbReference type="PANTHER" id="PTHR15921">
    <property type="entry name" value="PRE-MRNA CLEAVAGE COMPLEX II"/>
    <property type="match status" value="1"/>
</dbReference>
<evidence type="ECO:0000313" key="3">
    <source>
        <dbReference type="EMBL" id="EJT69387.1"/>
    </source>
</evidence>
<keyword evidence="5" id="KW-1185">Reference proteome</keyword>
<dbReference type="InterPro" id="IPR006569">
    <property type="entry name" value="CID_dom"/>
</dbReference>
<proteinExistence type="predicted"/>
<dbReference type="EnsemblFungi" id="EJT69387">
    <property type="protein sequence ID" value="EJT69387"/>
    <property type="gene ID" value="GGTG_13006"/>
</dbReference>
<dbReference type="Pfam" id="PF21936">
    <property type="entry name" value="Pcf11_C"/>
    <property type="match status" value="1"/>
</dbReference>
<dbReference type="PROSITE" id="PS51391">
    <property type="entry name" value="CID"/>
    <property type="match status" value="1"/>
</dbReference>
<dbReference type="GO" id="GO:0031124">
    <property type="term" value="P:mRNA 3'-end processing"/>
    <property type="evidence" value="ECO:0007669"/>
    <property type="project" value="InterPro"/>
</dbReference>
<feature type="region of interest" description="Disordered" evidence="1">
    <location>
        <begin position="144"/>
        <end position="213"/>
    </location>
</feature>
<dbReference type="InterPro" id="IPR045154">
    <property type="entry name" value="PCF11-like"/>
</dbReference>
<reference evidence="3" key="3">
    <citation type="submission" date="2010-09" db="EMBL/GenBank/DDBJ databases">
        <title>Annotation of Gaeumannomyces graminis var. tritici R3-111a-1.</title>
        <authorList>
            <consortium name="The Broad Institute Genome Sequencing Platform"/>
            <person name="Ma L.-J."/>
            <person name="Dead R."/>
            <person name="Young S.K."/>
            <person name="Zeng Q."/>
            <person name="Gargeya S."/>
            <person name="Fitzgerald M."/>
            <person name="Haas B."/>
            <person name="Abouelleil A."/>
            <person name="Alvarado L."/>
            <person name="Arachchi H.M."/>
            <person name="Berlin A."/>
            <person name="Brown A."/>
            <person name="Chapman S.B."/>
            <person name="Chen Z."/>
            <person name="Dunbar C."/>
            <person name="Freedman E."/>
            <person name="Gearin G."/>
            <person name="Gellesch M."/>
            <person name="Goldberg J."/>
            <person name="Griggs A."/>
            <person name="Gujja S."/>
            <person name="Heiman D."/>
            <person name="Howarth C."/>
            <person name="Larson L."/>
            <person name="Lui A."/>
            <person name="MacDonald P.J.P."/>
            <person name="Mehta T."/>
            <person name="Montmayeur A."/>
            <person name="Murphy C."/>
            <person name="Neiman D."/>
            <person name="Pearson M."/>
            <person name="Priest M."/>
            <person name="Roberts A."/>
            <person name="Saif S."/>
            <person name="Shea T."/>
            <person name="Shenoy N."/>
            <person name="Sisk P."/>
            <person name="Stolte C."/>
            <person name="Sykes S."/>
            <person name="Yandava C."/>
            <person name="Wortman J."/>
            <person name="Nusbaum C."/>
            <person name="Birren B."/>
        </authorList>
    </citation>
    <scope>NUCLEOTIDE SEQUENCE</scope>
    <source>
        <strain evidence="3">R3-111a-1</strain>
    </source>
</reference>
<feature type="compositionally biased region" description="Low complexity" evidence="1">
    <location>
        <begin position="319"/>
        <end position="338"/>
    </location>
</feature>
<feature type="compositionally biased region" description="Pro residues" evidence="1">
    <location>
        <begin position="168"/>
        <end position="185"/>
    </location>
</feature>
<feature type="region of interest" description="Disordered" evidence="1">
    <location>
        <begin position="315"/>
        <end position="341"/>
    </location>
</feature>
<dbReference type="HOGENOM" id="CLU_015606_0_0_1"/>
<dbReference type="GeneID" id="20353464"/>
<dbReference type="GO" id="GO:0006369">
    <property type="term" value="P:termination of RNA polymerase II transcription"/>
    <property type="evidence" value="ECO:0007669"/>
    <property type="project" value="InterPro"/>
</dbReference>
<evidence type="ECO:0000259" key="2">
    <source>
        <dbReference type="PROSITE" id="PS51391"/>
    </source>
</evidence>
<evidence type="ECO:0000313" key="5">
    <source>
        <dbReference type="Proteomes" id="UP000006039"/>
    </source>
</evidence>
<dbReference type="SUPFAM" id="SSF48464">
    <property type="entry name" value="ENTH/VHS domain"/>
    <property type="match status" value="1"/>
</dbReference>
<reference evidence="4" key="4">
    <citation type="journal article" date="2015" name="G3 (Bethesda)">
        <title>Genome sequences of three phytopathogenic species of the Magnaporthaceae family of fungi.</title>
        <authorList>
            <person name="Okagaki L.H."/>
            <person name="Nunes C.C."/>
            <person name="Sailsbery J."/>
            <person name="Clay B."/>
            <person name="Brown D."/>
            <person name="John T."/>
            <person name="Oh Y."/>
            <person name="Young N."/>
            <person name="Fitzgerald M."/>
            <person name="Haas B.J."/>
            <person name="Zeng Q."/>
            <person name="Young S."/>
            <person name="Adiconis X."/>
            <person name="Fan L."/>
            <person name="Levin J.Z."/>
            <person name="Mitchell T.K."/>
            <person name="Okubara P.A."/>
            <person name="Farman M.L."/>
            <person name="Kohn L.M."/>
            <person name="Birren B."/>
            <person name="Ma L.-J."/>
            <person name="Dean R.A."/>
        </authorList>
    </citation>
    <scope>NUCLEOTIDE SEQUENCE</scope>
    <source>
        <strain evidence="4">R3-111a-1</strain>
    </source>
</reference>
<dbReference type="VEuPathDB" id="FungiDB:GGTG_13006"/>
<dbReference type="GO" id="GO:0000993">
    <property type="term" value="F:RNA polymerase II complex binding"/>
    <property type="evidence" value="ECO:0007669"/>
    <property type="project" value="InterPro"/>
</dbReference>
<dbReference type="GO" id="GO:0005849">
    <property type="term" value="C:mRNA cleavage factor complex"/>
    <property type="evidence" value="ECO:0007669"/>
    <property type="project" value="InterPro"/>
</dbReference>
<feature type="compositionally biased region" description="Low complexity" evidence="1">
    <location>
        <begin position="385"/>
        <end position="395"/>
    </location>
</feature>
<dbReference type="STRING" id="644352.J3PHM6"/>
<dbReference type="InterPro" id="IPR008942">
    <property type="entry name" value="ENTH_VHS"/>
</dbReference>
<organism evidence="3">
    <name type="scientific">Gaeumannomyces tritici (strain R3-111a-1)</name>
    <name type="common">Wheat and barley take-all root rot fungus</name>
    <name type="synonym">Gaeumannomyces graminis var. tritici</name>
    <dbReference type="NCBI Taxonomy" id="644352"/>
    <lineage>
        <taxon>Eukaryota</taxon>
        <taxon>Fungi</taxon>
        <taxon>Dikarya</taxon>
        <taxon>Ascomycota</taxon>
        <taxon>Pezizomycotina</taxon>
        <taxon>Sordariomycetes</taxon>
        <taxon>Sordariomycetidae</taxon>
        <taxon>Magnaporthales</taxon>
        <taxon>Magnaporthaceae</taxon>
        <taxon>Gaeumannomyces</taxon>
    </lineage>
</organism>
<dbReference type="Gene3D" id="1.25.40.90">
    <property type="match status" value="1"/>
</dbReference>
<feature type="compositionally biased region" description="Pro residues" evidence="1">
    <location>
        <begin position="396"/>
        <end position="406"/>
    </location>
</feature>
<feature type="compositionally biased region" description="Gly residues" evidence="1">
    <location>
        <begin position="592"/>
        <end position="603"/>
    </location>
</feature>
<evidence type="ECO:0000256" key="1">
    <source>
        <dbReference type="SAM" id="MobiDB-lite"/>
    </source>
</evidence>
<feature type="compositionally biased region" description="Low complexity" evidence="1">
    <location>
        <begin position="148"/>
        <end position="162"/>
    </location>
</feature>
<accession>J3PHM6</accession>
<dbReference type="GO" id="GO:0005737">
    <property type="term" value="C:cytoplasm"/>
    <property type="evidence" value="ECO:0007669"/>
    <property type="project" value="TreeGrafter"/>
</dbReference>
<evidence type="ECO:0000313" key="4">
    <source>
        <dbReference type="EnsemblFungi" id="EJT69387"/>
    </source>
</evidence>
<dbReference type="PANTHER" id="PTHR15921:SF3">
    <property type="entry name" value="PRE-MRNA CLEAVAGE COMPLEX 2 PROTEIN PCF11"/>
    <property type="match status" value="1"/>
</dbReference>
<reference evidence="4" key="5">
    <citation type="submission" date="2018-04" db="UniProtKB">
        <authorList>
            <consortium name="EnsemblFungi"/>
        </authorList>
    </citation>
    <scope>IDENTIFICATION</scope>
    <source>
        <strain evidence="4">R3-111a-1</strain>
    </source>
</reference>